<dbReference type="RefSeq" id="WP_153758076.1">
    <property type="nucleotide sequence ID" value="NZ_CP045851.1"/>
</dbReference>
<proteinExistence type="predicted"/>
<dbReference type="SMART" id="SM00388">
    <property type="entry name" value="HisKA"/>
    <property type="match status" value="1"/>
</dbReference>
<dbReference type="InterPro" id="IPR004358">
    <property type="entry name" value="Sig_transdc_His_kin-like_C"/>
</dbReference>
<dbReference type="InterPro" id="IPR050351">
    <property type="entry name" value="BphY/WalK/GraS-like"/>
</dbReference>
<keyword evidence="5" id="KW-0808">Transferase</keyword>
<evidence type="ECO:0000256" key="1">
    <source>
        <dbReference type="ARBA" id="ARBA00000085"/>
    </source>
</evidence>
<evidence type="ECO:0000256" key="2">
    <source>
        <dbReference type="ARBA" id="ARBA00004236"/>
    </source>
</evidence>
<dbReference type="Pfam" id="PF02518">
    <property type="entry name" value="HATPase_c"/>
    <property type="match status" value="1"/>
</dbReference>
<dbReference type="PANTHER" id="PTHR45453">
    <property type="entry name" value="PHOSPHATE REGULON SENSOR PROTEIN PHOR"/>
    <property type="match status" value="1"/>
</dbReference>
<dbReference type="InterPro" id="IPR036890">
    <property type="entry name" value="HATPase_C_sf"/>
</dbReference>
<dbReference type="AlphaFoldDB" id="A0A5Q2RJF3"/>
<keyword evidence="7" id="KW-0902">Two-component regulatory system</keyword>
<dbReference type="InterPro" id="IPR003661">
    <property type="entry name" value="HisK_dim/P_dom"/>
</dbReference>
<dbReference type="PANTHER" id="PTHR45453:SF1">
    <property type="entry name" value="PHOSPHATE REGULON SENSOR PROTEIN PHOR"/>
    <property type="match status" value="1"/>
</dbReference>
<reference evidence="10 11" key="1">
    <citation type="submission" date="2019-11" db="EMBL/GenBank/DDBJ databases">
        <authorList>
            <person name="He Y."/>
        </authorList>
    </citation>
    <scope>NUCLEOTIDE SEQUENCE [LARGE SCALE GENOMIC DNA]</scope>
    <source>
        <strain evidence="10 11">SCSIO 58843</strain>
    </source>
</reference>
<dbReference type="Gene3D" id="3.30.565.10">
    <property type="entry name" value="Histidine kinase-like ATPase, C-terminal domain"/>
    <property type="match status" value="1"/>
</dbReference>
<dbReference type="SUPFAM" id="SSF55874">
    <property type="entry name" value="ATPase domain of HSP90 chaperone/DNA topoisomerase II/histidine kinase"/>
    <property type="match status" value="1"/>
</dbReference>
<dbReference type="GO" id="GO:0004721">
    <property type="term" value="F:phosphoprotein phosphatase activity"/>
    <property type="evidence" value="ECO:0007669"/>
    <property type="project" value="TreeGrafter"/>
</dbReference>
<name>A0A5Q2RJF3_9ACTN</name>
<keyword evidence="6" id="KW-0418">Kinase</keyword>
<dbReference type="Pfam" id="PF08448">
    <property type="entry name" value="PAS_4"/>
    <property type="match status" value="1"/>
</dbReference>
<dbReference type="Gene3D" id="1.10.287.130">
    <property type="match status" value="1"/>
</dbReference>
<organism evidence="10 11">
    <name type="scientific">Actinomarinicola tropica</name>
    <dbReference type="NCBI Taxonomy" id="2789776"/>
    <lineage>
        <taxon>Bacteria</taxon>
        <taxon>Bacillati</taxon>
        <taxon>Actinomycetota</taxon>
        <taxon>Acidimicrobiia</taxon>
        <taxon>Acidimicrobiales</taxon>
        <taxon>Iamiaceae</taxon>
        <taxon>Actinomarinicola</taxon>
    </lineage>
</organism>
<dbReference type="SUPFAM" id="SSF55785">
    <property type="entry name" value="PYP-like sensor domain (PAS domain)"/>
    <property type="match status" value="1"/>
</dbReference>
<dbReference type="InterPro" id="IPR035965">
    <property type="entry name" value="PAS-like_dom_sf"/>
</dbReference>
<dbReference type="Proteomes" id="UP000334019">
    <property type="component" value="Chromosome"/>
</dbReference>
<dbReference type="PROSITE" id="PS50109">
    <property type="entry name" value="HIS_KIN"/>
    <property type="match status" value="1"/>
</dbReference>
<keyword evidence="4" id="KW-0597">Phosphoprotein</keyword>
<gene>
    <name evidence="10" type="ORF">GH723_01970</name>
</gene>
<evidence type="ECO:0000313" key="11">
    <source>
        <dbReference type="Proteomes" id="UP000334019"/>
    </source>
</evidence>
<dbReference type="CDD" id="cd00082">
    <property type="entry name" value="HisKA"/>
    <property type="match status" value="1"/>
</dbReference>
<dbReference type="GO" id="GO:0000155">
    <property type="term" value="F:phosphorelay sensor kinase activity"/>
    <property type="evidence" value="ECO:0007669"/>
    <property type="project" value="InterPro"/>
</dbReference>
<sequence length="386" mass="41608">MTDLLVGALAGALVTALVATALHRSAARRADQQRAALVDELEAAARAEQRMARALDAIPQGVAICDADGEILFHNASGSAYSSARHGDALVEAAIDDLLRRAVAGEGSVETIELFGPPKRTLVITAVPLEDGVAGRGAIAVIDDVTERRRLEAVRRDFVANISHELKTPVGALALLAETIMDERDPDVVERLAGRMLTEAHRVGRTIQDLLELSSIEVEEDKVREPVPVRQVLAGAVGRIRPAADQRQIRVELLEPDDDLAVVCDRRQLVSAVFNLLENAVKYSEAGSTVRTWAEADGDVVDIVVEDHGMGIPTRDLERVFERFYRVDQARSRRTGGTGLGLAIVRHVVNNHAGEVLVASREGEGSTFTLRFPVGAADPTALERTT</sequence>
<evidence type="ECO:0000256" key="8">
    <source>
        <dbReference type="ARBA" id="ARBA00039401"/>
    </source>
</evidence>
<dbReference type="EMBL" id="CP045851">
    <property type="protein sequence ID" value="QGG93970.1"/>
    <property type="molecule type" value="Genomic_DNA"/>
</dbReference>
<evidence type="ECO:0000256" key="6">
    <source>
        <dbReference type="ARBA" id="ARBA00022777"/>
    </source>
</evidence>
<evidence type="ECO:0000313" key="10">
    <source>
        <dbReference type="EMBL" id="QGG93970.1"/>
    </source>
</evidence>
<evidence type="ECO:0000256" key="4">
    <source>
        <dbReference type="ARBA" id="ARBA00022553"/>
    </source>
</evidence>
<dbReference type="InterPro" id="IPR003594">
    <property type="entry name" value="HATPase_dom"/>
</dbReference>
<dbReference type="PRINTS" id="PR00344">
    <property type="entry name" value="BCTRLSENSOR"/>
</dbReference>
<comment type="catalytic activity">
    <reaction evidence="1">
        <text>ATP + protein L-histidine = ADP + protein N-phospho-L-histidine.</text>
        <dbReference type="EC" id="2.7.13.3"/>
    </reaction>
</comment>
<dbReference type="FunFam" id="3.30.565.10:FF:000006">
    <property type="entry name" value="Sensor histidine kinase WalK"/>
    <property type="match status" value="1"/>
</dbReference>
<keyword evidence="11" id="KW-1185">Reference proteome</keyword>
<dbReference type="InterPro" id="IPR036097">
    <property type="entry name" value="HisK_dim/P_sf"/>
</dbReference>
<protein>
    <recommendedName>
        <fullName evidence="8">Sensor-like histidine kinase SenX3</fullName>
        <ecNumber evidence="3">2.7.13.3</ecNumber>
    </recommendedName>
</protein>
<evidence type="ECO:0000256" key="5">
    <source>
        <dbReference type="ARBA" id="ARBA00022679"/>
    </source>
</evidence>
<feature type="domain" description="Histidine kinase" evidence="9">
    <location>
        <begin position="161"/>
        <end position="376"/>
    </location>
</feature>
<dbReference type="Gene3D" id="3.30.450.20">
    <property type="entry name" value="PAS domain"/>
    <property type="match status" value="1"/>
</dbReference>
<evidence type="ECO:0000256" key="3">
    <source>
        <dbReference type="ARBA" id="ARBA00012438"/>
    </source>
</evidence>
<comment type="subcellular location">
    <subcellularLocation>
        <location evidence="2">Cell membrane</location>
    </subcellularLocation>
</comment>
<evidence type="ECO:0000256" key="7">
    <source>
        <dbReference type="ARBA" id="ARBA00023012"/>
    </source>
</evidence>
<dbReference type="InterPro" id="IPR005467">
    <property type="entry name" value="His_kinase_dom"/>
</dbReference>
<dbReference type="SMART" id="SM00387">
    <property type="entry name" value="HATPase_c"/>
    <property type="match status" value="1"/>
</dbReference>
<dbReference type="GO" id="GO:0016036">
    <property type="term" value="P:cellular response to phosphate starvation"/>
    <property type="evidence" value="ECO:0007669"/>
    <property type="project" value="TreeGrafter"/>
</dbReference>
<dbReference type="InterPro" id="IPR013656">
    <property type="entry name" value="PAS_4"/>
</dbReference>
<dbReference type="CDD" id="cd00075">
    <property type="entry name" value="HATPase"/>
    <property type="match status" value="1"/>
</dbReference>
<evidence type="ECO:0000259" key="9">
    <source>
        <dbReference type="PROSITE" id="PS50109"/>
    </source>
</evidence>
<dbReference type="EC" id="2.7.13.3" evidence="3"/>
<dbReference type="GO" id="GO:0005886">
    <property type="term" value="C:plasma membrane"/>
    <property type="evidence" value="ECO:0007669"/>
    <property type="project" value="UniProtKB-SubCell"/>
</dbReference>
<dbReference type="KEGG" id="atq:GH723_01970"/>
<dbReference type="SUPFAM" id="SSF47384">
    <property type="entry name" value="Homodimeric domain of signal transducing histidine kinase"/>
    <property type="match status" value="1"/>
</dbReference>
<dbReference type="Pfam" id="PF00512">
    <property type="entry name" value="HisKA"/>
    <property type="match status" value="1"/>
</dbReference>
<accession>A0A5Q2RJF3</accession>